<dbReference type="KEGG" id="spad:DVK44_04520"/>
<dbReference type="PROSITE" id="PS51462">
    <property type="entry name" value="NUDIX"/>
    <property type="match status" value="1"/>
</dbReference>
<gene>
    <name evidence="6" type="ORF">DVK44_04520</name>
</gene>
<dbReference type="AlphaFoldDB" id="A0A345I085"/>
<dbReference type="SUPFAM" id="SSF55811">
    <property type="entry name" value="Nudix"/>
    <property type="match status" value="1"/>
</dbReference>
<accession>A0A345I085</accession>
<dbReference type="PRINTS" id="PR00502">
    <property type="entry name" value="NUDIXFAMILY"/>
</dbReference>
<dbReference type="Proteomes" id="UP000253868">
    <property type="component" value="Chromosome"/>
</dbReference>
<evidence type="ECO:0000256" key="1">
    <source>
        <dbReference type="ARBA" id="ARBA00001946"/>
    </source>
</evidence>
<dbReference type="OrthoDB" id="9804442at2"/>
<dbReference type="Pfam" id="PF00293">
    <property type="entry name" value="NUDIX"/>
    <property type="match status" value="1"/>
</dbReference>
<feature type="domain" description="Nudix hydrolase" evidence="5">
    <location>
        <begin position="14"/>
        <end position="138"/>
    </location>
</feature>
<dbReference type="InterPro" id="IPR020476">
    <property type="entry name" value="Nudix_hydrolase"/>
</dbReference>
<evidence type="ECO:0000313" key="6">
    <source>
        <dbReference type="EMBL" id="AXG82359.1"/>
    </source>
</evidence>
<evidence type="ECO:0000259" key="5">
    <source>
        <dbReference type="PROSITE" id="PS51462"/>
    </source>
</evidence>
<keyword evidence="7" id="KW-1185">Reference proteome</keyword>
<comment type="similarity">
    <text evidence="2 4">Belongs to the Nudix hydrolase family.</text>
</comment>
<evidence type="ECO:0000313" key="7">
    <source>
        <dbReference type="Proteomes" id="UP000253868"/>
    </source>
</evidence>
<comment type="cofactor">
    <cofactor evidence="1">
        <name>Mg(2+)</name>
        <dbReference type="ChEBI" id="CHEBI:18420"/>
    </cofactor>
</comment>
<keyword evidence="3 4" id="KW-0378">Hydrolase</keyword>
<reference evidence="7" key="1">
    <citation type="submission" date="2018-07" db="EMBL/GenBank/DDBJ databases">
        <authorList>
            <person name="Zhao J."/>
        </authorList>
    </citation>
    <scope>NUCLEOTIDE SEQUENCE [LARGE SCALE GENOMIC DNA]</scope>
    <source>
        <strain evidence="7">GSSD-12</strain>
    </source>
</reference>
<name>A0A345I085_9ACTN</name>
<evidence type="ECO:0000256" key="3">
    <source>
        <dbReference type="ARBA" id="ARBA00022801"/>
    </source>
</evidence>
<dbReference type="CDD" id="cd02883">
    <property type="entry name" value="NUDIX_Hydrolase"/>
    <property type="match status" value="1"/>
</dbReference>
<dbReference type="InterPro" id="IPR000086">
    <property type="entry name" value="NUDIX_hydrolase_dom"/>
</dbReference>
<evidence type="ECO:0000256" key="4">
    <source>
        <dbReference type="RuleBase" id="RU003476"/>
    </source>
</evidence>
<dbReference type="GO" id="GO:0016787">
    <property type="term" value="F:hydrolase activity"/>
    <property type="evidence" value="ECO:0007669"/>
    <property type="project" value="UniProtKB-KW"/>
</dbReference>
<dbReference type="InterPro" id="IPR020084">
    <property type="entry name" value="NUDIX_hydrolase_CS"/>
</dbReference>
<organism evidence="6 7">
    <name type="scientific">Streptomyces paludis</name>
    <dbReference type="NCBI Taxonomy" id="2282738"/>
    <lineage>
        <taxon>Bacteria</taxon>
        <taxon>Bacillati</taxon>
        <taxon>Actinomycetota</taxon>
        <taxon>Actinomycetes</taxon>
        <taxon>Kitasatosporales</taxon>
        <taxon>Streptomycetaceae</taxon>
        <taxon>Streptomyces</taxon>
    </lineage>
</organism>
<dbReference type="EMBL" id="CP031194">
    <property type="protein sequence ID" value="AXG82359.1"/>
    <property type="molecule type" value="Genomic_DNA"/>
</dbReference>
<dbReference type="Gene3D" id="3.90.79.10">
    <property type="entry name" value="Nucleoside Triphosphate Pyrophosphohydrolase"/>
    <property type="match status" value="1"/>
</dbReference>
<proteinExistence type="inferred from homology"/>
<dbReference type="PANTHER" id="PTHR43046:SF14">
    <property type="entry name" value="MUTT_NUDIX FAMILY PROTEIN"/>
    <property type="match status" value="1"/>
</dbReference>
<sequence length="138" mass="14442">MVPGLLAEAAEAGIGQFVVGALISDEAGRVLLLRRKPDDFLGGLWELPGGGVEPGEGVGEALSREVAEETGLALAEVTGYAGAFDYASGSGLMTRQFTFSVTVEEHGPVELTEHDGAMWADRGELPNVSDETRVLLGR</sequence>
<protein>
    <submittedName>
        <fullName evidence="6">NUDIX domain-containing protein</fullName>
    </submittedName>
</protein>
<dbReference type="InterPro" id="IPR015797">
    <property type="entry name" value="NUDIX_hydrolase-like_dom_sf"/>
</dbReference>
<dbReference type="PANTHER" id="PTHR43046">
    <property type="entry name" value="GDP-MANNOSE MANNOSYL HYDROLASE"/>
    <property type="match status" value="1"/>
</dbReference>
<dbReference type="PROSITE" id="PS00893">
    <property type="entry name" value="NUDIX_BOX"/>
    <property type="match status" value="1"/>
</dbReference>
<evidence type="ECO:0000256" key="2">
    <source>
        <dbReference type="ARBA" id="ARBA00005582"/>
    </source>
</evidence>